<evidence type="ECO:0000256" key="7">
    <source>
        <dbReference type="ARBA" id="ARBA00026066"/>
    </source>
</evidence>
<name>A0A2P7QHA8_9SPHN</name>
<dbReference type="UniPathway" id="UPA00344"/>
<dbReference type="CDD" id="cd00756">
    <property type="entry name" value="MoaE"/>
    <property type="match status" value="1"/>
</dbReference>
<evidence type="ECO:0000256" key="5">
    <source>
        <dbReference type="ARBA" id="ARBA00023150"/>
    </source>
</evidence>
<dbReference type="OrthoDB" id="9803224at2"/>
<evidence type="ECO:0000256" key="1">
    <source>
        <dbReference type="ARBA" id="ARBA00005046"/>
    </source>
</evidence>
<dbReference type="PANTHER" id="PTHR23404">
    <property type="entry name" value="MOLYBDOPTERIN SYNTHASE RELATED"/>
    <property type="match status" value="1"/>
</dbReference>
<evidence type="ECO:0000256" key="4">
    <source>
        <dbReference type="ARBA" id="ARBA00013858"/>
    </source>
</evidence>
<evidence type="ECO:0000256" key="12">
    <source>
        <dbReference type="ARBA" id="ARBA00049878"/>
    </source>
</evidence>
<gene>
    <name evidence="13" type="ORF">C7I55_22895</name>
</gene>
<evidence type="ECO:0000256" key="6">
    <source>
        <dbReference type="ARBA" id="ARBA00025448"/>
    </source>
</evidence>
<evidence type="ECO:0000256" key="11">
    <source>
        <dbReference type="ARBA" id="ARBA00032474"/>
    </source>
</evidence>
<comment type="catalytic activity">
    <reaction evidence="12">
        <text>2 [molybdopterin-synthase sulfur-carrier protein]-C-terminal-Gly-aminoethanethioate + cyclic pyranopterin phosphate + H2O = molybdopterin + 2 [molybdopterin-synthase sulfur-carrier protein]-C-terminal Gly-Gly + 2 H(+)</text>
        <dbReference type="Rhea" id="RHEA:26333"/>
        <dbReference type="Rhea" id="RHEA-COMP:12202"/>
        <dbReference type="Rhea" id="RHEA-COMP:19907"/>
        <dbReference type="ChEBI" id="CHEBI:15377"/>
        <dbReference type="ChEBI" id="CHEBI:15378"/>
        <dbReference type="ChEBI" id="CHEBI:58698"/>
        <dbReference type="ChEBI" id="CHEBI:59648"/>
        <dbReference type="ChEBI" id="CHEBI:90778"/>
        <dbReference type="ChEBI" id="CHEBI:232372"/>
        <dbReference type="EC" id="2.8.1.12"/>
    </reaction>
</comment>
<evidence type="ECO:0000313" key="14">
    <source>
        <dbReference type="Proteomes" id="UP000241167"/>
    </source>
</evidence>
<reference evidence="13 14" key="1">
    <citation type="submission" date="2018-03" db="EMBL/GenBank/DDBJ databases">
        <title>The draft genome of Sphingosinicella sp. GL-C-18.</title>
        <authorList>
            <person name="Liu L."/>
            <person name="Li L."/>
            <person name="Liang L."/>
            <person name="Zhang X."/>
            <person name="Wang T."/>
        </authorList>
    </citation>
    <scope>NUCLEOTIDE SEQUENCE [LARGE SCALE GENOMIC DNA]</scope>
    <source>
        <strain evidence="13 14">GL-C-18</strain>
    </source>
</reference>
<evidence type="ECO:0000256" key="9">
    <source>
        <dbReference type="ARBA" id="ARBA00030407"/>
    </source>
</evidence>
<keyword evidence="14" id="KW-1185">Reference proteome</keyword>
<keyword evidence="5" id="KW-0501">Molybdenum cofactor biosynthesis</keyword>
<proteinExistence type="inferred from homology"/>
<evidence type="ECO:0000256" key="3">
    <source>
        <dbReference type="ARBA" id="ARBA00011950"/>
    </source>
</evidence>
<evidence type="ECO:0000256" key="10">
    <source>
        <dbReference type="ARBA" id="ARBA00030781"/>
    </source>
</evidence>
<protein>
    <recommendedName>
        <fullName evidence="4">Molybdopterin synthase catalytic subunit</fullName>
        <ecNumber evidence="3">2.8.1.12</ecNumber>
    </recommendedName>
    <alternativeName>
        <fullName evidence="10">MPT synthase subunit 2</fullName>
    </alternativeName>
    <alternativeName>
        <fullName evidence="8">Molybdenum cofactor biosynthesis protein E</fullName>
    </alternativeName>
    <alternativeName>
        <fullName evidence="9">Molybdopterin-converting factor large subunit</fullName>
    </alternativeName>
    <alternativeName>
        <fullName evidence="11">Molybdopterin-converting factor subunit 2</fullName>
    </alternativeName>
</protein>
<dbReference type="Pfam" id="PF02391">
    <property type="entry name" value="MoaE"/>
    <property type="match status" value="1"/>
</dbReference>
<evidence type="ECO:0000256" key="2">
    <source>
        <dbReference type="ARBA" id="ARBA00005426"/>
    </source>
</evidence>
<dbReference type="InterPro" id="IPR003448">
    <property type="entry name" value="Mopterin_biosynth_MoaE"/>
</dbReference>
<dbReference type="AlphaFoldDB" id="A0A2P7QHA8"/>
<dbReference type="Proteomes" id="UP000241167">
    <property type="component" value="Unassembled WGS sequence"/>
</dbReference>
<comment type="function">
    <text evidence="6">Converts molybdopterin precursor Z into molybdopterin. This requires the incorporation of two sulfur atoms into precursor Z to generate a dithiolene group. The sulfur is provided by MoaD.</text>
</comment>
<dbReference type="SUPFAM" id="SSF54690">
    <property type="entry name" value="Molybdopterin synthase subunit MoaE"/>
    <property type="match status" value="1"/>
</dbReference>
<comment type="pathway">
    <text evidence="1">Cofactor biosynthesis; molybdopterin biosynthesis.</text>
</comment>
<comment type="caution">
    <text evidence="13">The sequence shown here is derived from an EMBL/GenBank/DDBJ whole genome shotgun (WGS) entry which is preliminary data.</text>
</comment>
<organism evidence="13 14">
    <name type="scientific">Allosphingosinicella deserti</name>
    <dbReference type="NCBI Taxonomy" id="2116704"/>
    <lineage>
        <taxon>Bacteria</taxon>
        <taxon>Pseudomonadati</taxon>
        <taxon>Pseudomonadota</taxon>
        <taxon>Alphaproteobacteria</taxon>
        <taxon>Sphingomonadales</taxon>
        <taxon>Sphingomonadaceae</taxon>
        <taxon>Allosphingosinicella</taxon>
    </lineage>
</organism>
<dbReference type="EMBL" id="PXYI01000009">
    <property type="protein sequence ID" value="PSJ37367.1"/>
    <property type="molecule type" value="Genomic_DNA"/>
</dbReference>
<comment type="similarity">
    <text evidence="2">Belongs to the MoaE family.</text>
</comment>
<dbReference type="GO" id="GO:0030366">
    <property type="term" value="F:molybdopterin synthase activity"/>
    <property type="evidence" value="ECO:0007669"/>
    <property type="project" value="UniProtKB-EC"/>
</dbReference>
<dbReference type="Gene3D" id="3.90.1170.40">
    <property type="entry name" value="Molybdopterin biosynthesis MoaE subunit"/>
    <property type="match status" value="1"/>
</dbReference>
<dbReference type="GO" id="GO:0006777">
    <property type="term" value="P:Mo-molybdopterin cofactor biosynthetic process"/>
    <property type="evidence" value="ECO:0007669"/>
    <property type="project" value="UniProtKB-KW"/>
</dbReference>
<dbReference type="InterPro" id="IPR036563">
    <property type="entry name" value="MoaE_sf"/>
</dbReference>
<evidence type="ECO:0000256" key="8">
    <source>
        <dbReference type="ARBA" id="ARBA00029745"/>
    </source>
</evidence>
<accession>A0A2P7QHA8</accession>
<evidence type="ECO:0000313" key="13">
    <source>
        <dbReference type="EMBL" id="PSJ37367.1"/>
    </source>
</evidence>
<sequence>MSFVPGRRWRSCRRSRVAEVRLEPGPLEPDRALREFLDGANGEGAVVSFVGIARPASRDGVAVTGLYLDHYPGMTEASLATIAADSEARFGGTRAMVVHRYGQVNAGEAIVFVAAASKHRRSAFEAADYMMDRLKTEAAFWKREHRIDGAAWIEPTEQDRADTQRWSEACPE</sequence>
<dbReference type="EC" id="2.8.1.12" evidence="3"/>
<comment type="subunit">
    <text evidence="7">Heterotetramer of 2 MoaD subunits and 2 MoaE subunits. Also stable as homodimer. The enzyme changes between these two forms during catalysis.</text>
</comment>